<evidence type="ECO:0000313" key="3">
    <source>
        <dbReference type="EMBL" id="MDT8757865.1"/>
    </source>
</evidence>
<reference evidence="3" key="1">
    <citation type="submission" date="2022-04" db="EMBL/GenBank/DDBJ databases">
        <title>Tomato heritable bacteria conferring resistance against bacterial wilt.</title>
        <authorList>
            <person name="Yin J."/>
        </authorList>
    </citation>
    <scope>NUCLEOTIDE SEQUENCE</scope>
    <source>
        <strain evidence="3">Cra20</strain>
    </source>
</reference>
<evidence type="ECO:0000259" key="2">
    <source>
        <dbReference type="Pfam" id="PF08327"/>
    </source>
</evidence>
<accession>A0ABU3N3L6</accession>
<dbReference type="Gene3D" id="3.30.530.20">
    <property type="match status" value="1"/>
</dbReference>
<protein>
    <submittedName>
        <fullName evidence="3">SRPBCC domain-containing protein</fullName>
    </submittedName>
</protein>
<dbReference type="EMBL" id="JALMLT010000001">
    <property type="protein sequence ID" value="MDT8757865.1"/>
    <property type="molecule type" value="Genomic_DNA"/>
</dbReference>
<feature type="domain" description="Activator of Hsp90 ATPase homologue 1/2-like C-terminal" evidence="2">
    <location>
        <begin position="19"/>
        <end position="154"/>
    </location>
</feature>
<comment type="caution">
    <text evidence="3">The sequence shown here is derived from an EMBL/GenBank/DDBJ whole genome shotgun (WGS) entry which is preliminary data.</text>
</comment>
<organism evidence="3">
    <name type="scientific">Sphingomonas psychrotolerans</name>
    <dbReference type="NCBI Taxonomy" id="1327635"/>
    <lineage>
        <taxon>Bacteria</taxon>
        <taxon>Pseudomonadati</taxon>
        <taxon>Pseudomonadota</taxon>
        <taxon>Alphaproteobacteria</taxon>
        <taxon>Sphingomonadales</taxon>
        <taxon>Sphingomonadaceae</taxon>
        <taxon>Sphingomonas</taxon>
    </lineage>
</organism>
<proteinExistence type="inferred from homology"/>
<comment type="similarity">
    <text evidence="1">Belongs to the AHA1 family.</text>
</comment>
<name>A0ABU3N3L6_9SPHN</name>
<dbReference type="InterPro" id="IPR023393">
    <property type="entry name" value="START-like_dom_sf"/>
</dbReference>
<evidence type="ECO:0000256" key="1">
    <source>
        <dbReference type="ARBA" id="ARBA00006817"/>
    </source>
</evidence>
<dbReference type="SUPFAM" id="SSF55961">
    <property type="entry name" value="Bet v1-like"/>
    <property type="match status" value="1"/>
</dbReference>
<dbReference type="Pfam" id="PF08327">
    <property type="entry name" value="AHSA1"/>
    <property type="match status" value="1"/>
</dbReference>
<sequence>MTQPLTHSKFILERRYPRPVETVFAALADPDKRRRWYAESNQHEILEYEAEFRPGGVDRLTYRFTGDAPIKGATIANEGRFENIQDNASVVTSSSMWLGEHCISAALVTIELFPESEGTRLVCTHQAVFFPGADGPELREQGWNVLLDKLGKLLG</sequence>
<gene>
    <name evidence="3" type="ORF">MZO42_04075</name>
</gene>
<dbReference type="InterPro" id="IPR013538">
    <property type="entry name" value="ASHA1/2-like_C"/>
</dbReference>